<feature type="compositionally biased region" description="Low complexity" evidence="8">
    <location>
        <begin position="1213"/>
        <end position="1223"/>
    </location>
</feature>
<dbReference type="PANTHER" id="PTHR22893:SF91">
    <property type="entry name" value="NADPH DEHYDROGENASE 2-RELATED"/>
    <property type="match status" value="1"/>
</dbReference>
<comment type="similarity">
    <text evidence="2 7">Belongs to the NST1 family.</text>
</comment>
<protein>
    <recommendedName>
        <fullName evidence="3 7">Stress response protein NST1</fullName>
    </recommendedName>
</protein>
<evidence type="ECO:0000256" key="3">
    <source>
        <dbReference type="ARBA" id="ARBA00020733"/>
    </source>
</evidence>
<feature type="compositionally biased region" description="Acidic residues" evidence="8">
    <location>
        <begin position="779"/>
        <end position="815"/>
    </location>
</feature>
<feature type="compositionally biased region" description="Basic residues" evidence="8">
    <location>
        <begin position="608"/>
        <end position="629"/>
    </location>
</feature>
<feature type="compositionally biased region" description="Basic and acidic residues" evidence="8">
    <location>
        <begin position="889"/>
        <end position="909"/>
    </location>
</feature>
<evidence type="ECO:0000256" key="8">
    <source>
        <dbReference type="SAM" id="MobiDB-lite"/>
    </source>
</evidence>
<sequence length="1486" mass="163379">MNDSVTSPVPSKLFSPIQIGFMNLQHRIVHAPTSRYRADSDSVPLMPIVGEYYAQRARVPGMLLISEGTLIARKAGGMPNIPGIWNERQIGAWKEVASRVHEHKSFIFLQIYALGRGADPEILDRMGCPYVSASDIPMQHASPDGKLAVKSVRRPRPLSHEEIEEYIRLFAEAASNAVWKAGLDGVEIHAAGGYLIDQFLQDMSNCRTDEYGGSIENRARFGLRVVEAVVRVVGEERTGIRISPWSTYQDEETLGMRMTDPKPTFGYFVAELKKRFPHLAYLHVQEPRADGWDTVDDLPEGVDNDFIREIWGDKVLVSSGGYDRKLAIDTARTKGDVIAFGRHFIANSRPLVPNHRPSTLKEMAVTRTGQPNQQPQQPSQVSIGKKPMTYSQQNTQQQPQSTTRPSARAQSKAPIPPHAYAQQQAGQQGGHNQTGKQRSSGTGGGTGAGGGGGGVPKSNSKIWSTSTTEERERIKEFWLGLGEEERRNLVKIEKDTVLRKMKEQQKHSCSCAVCGRKRNAIEEELEVLYDAYYEELEQYANYQQRYLSSGGALDPPPGPGPFPGSVELDKNGSVVGHPYAPHAQHQQGKHPPARPNSNPKAQVQVNGRGKHPQQPHSRQPHTHPHQHLHPRMESEFDDDDGDEEEYEEDDEYEEEEEEDEEEEEEDEEEEDEDDAALEEDYPTKGQQRRRPPGSNPPSANPNNGRDTNRKVNGAPGKNPPARDGLFSLGSSLTVAGPGNILTVADDLLKNDGQKFLEMMEQLAERRMQREEDAAKGVAEDSEDEDDGDEDDDDEDEDEDDDEDEDEDDEEEEVMTEEQKMEEGKRMFSIFAARMFEQRVLTAYREKVAQERQLQLLRELEDEDKFAKEREAKKQNANQKKKDKKRQQKLAKEEEKAKREAEKAADEAAVKAKQAALEDEQRRKRDEERARREAQRKAQEEERLKKEEERRKRVAEEKEREAERERKRKEKEEKLKAERREKEERDRKVREEKEERLRAEKAEKAEKAAAEKARREEKEREERAERAERERKEREKKEKEEKEREAREKAAQQQQKATRNNRNNAPTSPRSNATASGSTTRANGQSKKILNKPTPVSATTSVSSVTTNSNAPSSSSTTSLPAVNSTPPRPVQQPQPQQPHQQPPPPPPQQPHHQPRPMPQQISAPATPIGGQIPHMPPTPMFGPPPGMIPQPLSPTMPQRFPPPSPFGFPGPGPSMQGPPMSGGPHPPNSLGPSAVPRNFGAPGAPGGPVGNAPSPYDPSFSRGLPGGAPPAPIGPPPKSAGILPSSSSSALASGTTMLSPQQPRRMSVVDPIGPPGPIGRPMASLAPIARPSVSGSGGGNTGESSGGPSSGSGSPIRRSPSPKGFLGSSALVADEDEVVTTGPTGRRATTGAIWGATATTTSPPRSAIGDRPPVWSSGPIGAGGGGGFPGGGSIPPFGGRGPWGNTHMQNVGIPGNPDWHQPNGAFFQSPFISPHPHNATPPPHSG</sequence>
<feature type="compositionally biased region" description="Polar residues" evidence="8">
    <location>
        <begin position="457"/>
        <end position="467"/>
    </location>
</feature>
<feature type="compositionally biased region" description="Pro residues" evidence="8">
    <location>
        <begin position="1174"/>
        <end position="1212"/>
    </location>
</feature>
<feature type="compositionally biased region" description="Low complexity" evidence="8">
    <location>
        <begin position="370"/>
        <end position="380"/>
    </location>
</feature>
<dbReference type="InterPro" id="IPR013785">
    <property type="entry name" value="Aldolase_TIM"/>
</dbReference>
<gene>
    <name evidence="10" type="primary">NST1</name>
    <name evidence="10" type="ORF">V5O48_008512</name>
</gene>
<dbReference type="Gene3D" id="3.20.20.70">
    <property type="entry name" value="Aldolase class I"/>
    <property type="match status" value="1"/>
</dbReference>
<feature type="compositionally biased region" description="Acidic residues" evidence="8">
    <location>
        <begin position="635"/>
        <end position="680"/>
    </location>
</feature>
<feature type="compositionally biased region" description="Gly residues" evidence="8">
    <location>
        <begin position="1335"/>
        <end position="1350"/>
    </location>
</feature>
<evidence type="ECO:0000256" key="2">
    <source>
        <dbReference type="ARBA" id="ARBA00007112"/>
    </source>
</evidence>
<organism evidence="10 11">
    <name type="scientific">Marasmius crinis-equi</name>
    <dbReference type="NCBI Taxonomy" id="585013"/>
    <lineage>
        <taxon>Eukaryota</taxon>
        <taxon>Fungi</taxon>
        <taxon>Dikarya</taxon>
        <taxon>Basidiomycota</taxon>
        <taxon>Agaricomycotina</taxon>
        <taxon>Agaricomycetes</taxon>
        <taxon>Agaricomycetidae</taxon>
        <taxon>Agaricales</taxon>
        <taxon>Marasmiineae</taxon>
        <taxon>Marasmiaceae</taxon>
        <taxon>Marasmius</taxon>
    </lineage>
</organism>
<feature type="region of interest" description="Disordered" evidence="8">
    <location>
        <begin position="858"/>
        <end position="1486"/>
    </location>
</feature>
<dbReference type="EMBL" id="JBAHYK010000505">
    <property type="protein sequence ID" value="KAL0573440.1"/>
    <property type="molecule type" value="Genomic_DNA"/>
</dbReference>
<feature type="compositionally biased region" description="Low complexity" evidence="8">
    <location>
        <begin position="1092"/>
        <end position="1124"/>
    </location>
</feature>
<dbReference type="InterPro" id="IPR025279">
    <property type="entry name" value="NST1"/>
</dbReference>
<comment type="function">
    <text evidence="7">May act as a negative regulator of salt tolerance.</text>
</comment>
<keyword evidence="6 7" id="KW-0175">Coiled coil</keyword>
<feature type="compositionally biased region" description="Polar residues" evidence="8">
    <location>
        <begin position="595"/>
        <end position="605"/>
    </location>
</feature>
<comment type="caution">
    <text evidence="10">The sequence shown here is derived from an EMBL/GenBank/DDBJ whole genome shotgun (WGS) entry which is preliminary data.</text>
</comment>
<dbReference type="PANTHER" id="PTHR22893">
    <property type="entry name" value="NADH OXIDOREDUCTASE-RELATED"/>
    <property type="match status" value="1"/>
</dbReference>
<feature type="compositionally biased region" description="Basic residues" evidence="8">
    <location>
        <begin position="878"/>
        <end position="888"/>
    </location>
</feature>
<feature type="compositionally biased region" description="Pro residues" evidence="8">
    <location>
        <begin position="1267"/>
        <end position="1278"/>
    </location>
</feature>
<feature type="compositionally biased region" description="Low complexity" evidence="8">
    <location>
        <begin position="1279"/>
        <end position="1299"/>
    </location>
</feature>
<dbReference type="InterPro" id="IPR045247">
    <property type="entry name" value="Oye-like"/>
</dbReference>
<dbReference type="Proteomes" id="UP001465976">
    <property type="component" value="Unassembled WGS sequence"/>
</dbReference>
<feature type="compositionally biased region" description="Low complexity" evidence="8">
    <location>
        <begin position="1351"/>
        <end position="1364"/>
    </location>
</feature>
<evidence type="ECO:0000256" key="7">
    <source>
        <dbReference type="RuleBase" id="RU049441"/>
    </source>
</evidence>
<feature type="compositionally biased region" description="Gly residues" evidence="8">
    <location>
        <begin position="1420"/>
        <end position="1442"/>
    </location>
</feature>
<name>A0ABR3FDU3_9AGAR</name>
<feature type="compositionally biased region" description="Pro residues" evidence="8">
    <location>
        <begin position="1126"/>
        <end position="1149"/>
    </location>
</feature>
<feature type="compositionally biased region" description="Polar residues" evidence="8">
    <location>
        <begin position="1051"/>
        <end position="1087"/>
    </location>
</feature>
<evidence type="ECO:0000259" key="9">
    <source>
        <dbReference type="Pfam" id="PF00724"/>
    </source>
</evidence>
<dbReference type="Pfam" id="PF00724">
    <property type="entry name" value="Oxidored_FMN"/>
    <property type="match status" value="1"/>
</dbReference>
<feature type="compositionally biased region" description="Gly residues" evidence="8">
    <location>
        <begin position="441"/>
        <end position="455"/>
    </location>
</feature>
<evidence type="ECO:0000256" key="1">
    <source>
        <dbReference type="ARBA" id="ARBA00004496"/>
    </source>
</evidence>
<evidence type="ECO:0000256" key="6">
    <source>
        <dbReference type="ARBA" id="ARBA00023054"/>
    </source>
</evidence>
<proteinExistence type="inferred from homology"/>
<feature type="compositionally biased region" description="Basic and acidic residues" evidence="8">
    <location>
        <begin position="762"/>
        <end position="778"/>
    </location>
</feature>
<feature type="region of interest" description="Disordered" evidence="8">
    <location>
        <begin position="550"/>
        <end position="737"/>
    </location>
</feature>
<dbReference type="InterPro" id="IPR001155">
    <property type="entry name" value="OxRdtase_FMN_N"/>
</dbReference>
<reference evidence="10 11" key="1">
    <citation type="submission" date="2024-02" db="EMBL/GenBank/DDBJ databases">
        <title>A draft genome for the cacao thread blight pathogen Marasmius crinis-equi.</title>
        <authorList>
            <person name="Cohen S.P."/>
            <person name="Baruah I.K."/>
            <person name="Amoako-Attah I."/>
            <person name="Bukari Y."/>
            <person name="Meinhardt L.W."/>
            <person name="Bailey B.A."/>
        </authorList>
    </citation>
    <scope>NUCLEOTIDE SEQUENCE [LARGE SCALE GENOMIC DNA]</scope>
    <source>
        <strain evidence="10 11">GH-76</strain>
    </source>
</reference>
<feature type="compositionally biased region" description="Low complexity" evidence="8">
    <location>
        <begin position="1380"/>
        <end position="1401"/>
    </location>
</feature>
<keyword evidence="5 7" id="KW-0346">Stress response</keyword>
<feature type="compositionally biased region" description="Basic and acidic residues" evidence="8">
    <location>
        <begin position="918"/>
        <end position="1049"/>
    </location>
</feature>
<feature type="domain" description="NADH:flavin oxidoreductase/NADH oxidase N-terminal" evidence="9">
    <location>
        <begin position="12"/>
        <end position="348"/>
    </location>
</feature>
<feature type="compositionally biased region" description="Low complexity" evidence="8">
    <location>
        <begin position="387"/>
        <end position="406"/>
    </location>
</feature>
<evidence type="ECO:0000256" key="5">
    <source>
        <dbReference type="ARBA" id="ARBA00023016"/>
    </source>
</evidence>
<keyword evidence="4 7" id="KW-0963">Cytoplasm</keyword>
<accession>A0ABR3FDU3</accession>
<evidence type="ECO:0000313" key="10">
    <source>
        <dbReference type="EMBL" id="KAL0573440.1"/>
    </source>
</evidence>
<dbReference type="Pfam" id="PF13945">
    <property type="entry name" value="NST1"/>
    <property type="match status" value="1"/>
</dbReference>
<dbReference type="InterPro" id="IPR016024">
    <property type="entry name" value="ARM-type_fold"/>
</dbReference>
<feature type="region of interest" description="Disordered" evidence="8">
    <location>
        <begin position="759"/>
        <end position="823"/>
    </location>
</feature>
<evidence type="ECO:0000313" key="11">
    <source>
        <dbReference type="Proteomes" id="UP001465976"/>
    </source>
</evidence>
<keyword evidence="11" id="KW-1185">Reference proteome</keyword>
<evidence type="ECO:0000256" key="4">
    <source>
        <dbReference type="ARBA" id="ARBA00022490"/>
    </source>
</evidence>
<comment type="subcellular location">
    <subcellularLocation>
        <location evidence="1 7">Cytoplasm</location>
    </subcellularLocation>
</comment>
<feature type="compositionally biased region" description="Polar residues" evidence="8">
    <location>
        <begin position="431"/>
        <end position="440"/>
    </location>
</feature>
<dbReference type="SUPFAM" id="SSF51395">
    <property type="entry name" value="FMN-linked oxidoreductases"/>
    <property type="match status" value="1"/>
</dbReference>
<feature type="region of interest" description="Disordered" evidence="8">
    <location>
        <begin position="366"/>
        <end position="469"/>
    </location>
</feature>
<feature type="compositionally biased region" description="Basic and acidic residues" evidence="8">
    <location>
        <begin position="864"/>
        <end position="873"/>
    </location>
</feature>
<dbReference type="SUPFAM" id="SSF48371">
    <property type="entry name" value="ARM repeat"/>
    <property type="match status" value="1"/>
</dbReference>